<dbReference type="Gene3D" id="3.10.580.10">
    <property type="entry name" value="CBS-domain"/>
    <property type="match status" value="2"/>
</dbReference>
<dbReference type="PANTHER" id="PTHR13780:SF122">
    <property type="entry name" value="5'-AMP-ACTIVATED PROTEIN KINASE SUBUNIT GAMMA-2"/>
    <property type="match status" value="1"/>
</dbReference>
<evidence type="ECO:0000256" key="3">
    <source>
        <dbReference type="ARBA" id="ARBA00023122"/>
    </source>
</evidence>
<feature type="domain" description="CBS" evidence="8">
    <location>
        <begin position="265"/>
        <end position="326"/>
    </location>
</feature>
<feature type="domain" description="CBS" evidence="8">
    <location>
        <begin position="190"/>
        <end position="253"/>
    </location>
</feature>
<accession>A0A8C9YUK2</accession>
<dbReference type="GeneTree" id="ENSGT00950000183019"/>
<dbReference type="PANTHER" id="PTHR13780">
    <property type="entry name" value="AMP-ACTIVATED PROTEIN KINASE, GAMMA REGULATORY SUBUNIT"/>
    <property type="match status" value="1"/>
</dbReference>
<keyword evidence="4" id="KW-0443">Lipid metabolism</keyword>
<dbReference type="GO" id="GO:0019887">
    <property type="term" value="F:protein kinase regulator activity"/>
    <property type="evidence" value="ECO:0007669"/>
    <property type="project" value="TreeGrafter"/>
</dbReference>
<name>A0A8C9YUK2_SANLU</name>
<proteinExistence type="inferred from homology"/>
<reference evidence="9" key="2">
    <citation type="submission" date="2025-09" db="UniProtKB">
        <authorList>
            <consortium name="Ensembl"/>
        </authorList>
    </citation>
    <scope>IDENTIFICATION</scope>
</reference>
<dbReference type="SMART" id="SM00116">
    <property type="entry name" value="CBS"/>
    <property type="match status" value="4"/>
</dbReference>
<evidence type="ECO:0000256" key="5">
    <source>
        <dbReference type="ARBA" id="ARBA00025878"/>
    </source>
</evidence>
<dbReference type="GO" id="GO:0006633">
    <property type="term" value="P:fatty acid biosynthetic process"/>
    <property type="evidence" value="ECO:0007669"/>
    <property type="project" value="UniProtKB-KW"/>
</dbReference>
<keyword evidence="7" id="KW-1133">Transmembrane helix</keyword>
<dbReference type="SUPFAM" id="SSF54631">
    <property type="entry name" value="CBS-domain pair"/>
    <property type="match status" value="2"/>
</dbReference>
<keyword evidence="7" id="KW-0812">Transmembrane</keyword>
<sequence>MCVCVCVCVSACLSAEESERDIYMRFMKCHKCYDIIPTSSKLVVFDTTLQVKKAFFALVANGVRAAPLWESKTQIFVGMLTITDFINILTRYYKSPMVQIYELEEHKIETWRGTHCVIFEAVHSLIKNKIHRLPVIDPVSGNALYILTHKRILKFLQLFVSVCVCVCVCAVVCEMPMPAFMKQTLEDLAVGTYANIAYIHPDTPLITALCVFTHRRVSALPVVDHNGNRVVDIYSKFDVINLAAEKTYNNLDVTVTQALRHRSQYFEGVMKCNKLETLETIVVRIVKAEVHRLVVVDEESRIVGIVSLSDILQALVLTPSGRFGDGDFGAGSC</sequence>
<organism evidence="9 10">
    <name type="scientific">Sander lucioperca</name>
    <name type="common">Pike-perch</name>
    <name type="synonym">Perca lucioperca</name>
    <dbReference type="NCBI Taxonomy" id="283035"/>
    <lineage>
        <taxon>Eukaryota</taxon>
        <taxon>Metazoa</taxon>
        <taxon>Chordata</taxon>
        <taxon>Craniata</taxon>
        <taxon>Vertebrata</taxon>
        <taxon>Euteleostomi</taxon>
        <taxon>Actinopterygii</taxon>
        <taxon>Neopterygii</taxon>
        <taxon>Teleostei</taxon>
        <taxon>Neoteleostei</taxon>
        <taxon>Acanthomorphata</taxon>
        <taxon>Eupercaria</taxon>
        <taxon>Perciformes</taxon>
        <taxon>Percoidei</taxon>
        <taxon>Percidae</taxon>
        <taxon>Luciopercinae</taxon>
        <taxon>Sander</taxon>
    </lineage>
</organism>
<dbReference type="AlphaFoldDB" id="A0A8C9YUK2"/>
<evidence type="ECO:0000256" key="2">
    <source>
        <dbReference type="ARBA" id="ARBA00022737"/>
    </source>
</evidence>
<keyword evidence="2" id="KW-0677">Repeat</keyword>
<dbReference type="GO" id="GO:0005634">
    <property type="term" value="C:nucleus"/>
    <property type="evidence" value="ECO:0007669"/>
    <property type="project" value="TreeGrafter"/>
</dbReference>
<dbReference type="GO" id="GO:0019901">
    <property type="term" value="F:protein kinase binding"/>
    <property type="evidence" value="ECO:0007669"/>
    <property type="project" value="TreeGrafter"/>
</dbReference>
<dbReference type="CDD" id="cd04618">
    <property type="entry name" value="CBS_euAMPK_gamma-like_repeat1"/>
    <property type="match status" value="1"/>
</dbReference>
<keyword evidence="7" id="KW-0472">Membrane</keyword>
<comment type="similarity">
    <text evidence="1">Belongs to the 5'-AMP-activated protein kinase gamma subunit family.</text>
</comment>
<dbReference type="GO" id="GO:0031588">
    <property type="term" value="C:nucleotide-activated protein kinase complex"/>
    <property type="evidence" value="ECO:0007669"/>
    <property type="project" value="TreeGrafter"/>
</dbReference>
<dbReference type="Ensembl" id="ENSSLUT00000031271.1">
    <property type="protein sequence ID" value="ENSSLUP00000030316.1"/>
    <property type="gene ID" value="ENSSLUG00000012594.1"/>
</dbReference>
<evidence type="ECO:0000256" key="1">
    <source>
        <dbReference type="ARBA" id="ARBA00006750"/>
    </source>
</evidence>
<dbReference type="InterPro" id="IPR046342">
    <property type="entry name" value="CBS_dom_sf"/>
</dbReference>
<dbReference type="FunFam" id="3.10.580.10:FF:000003">
    <property type="entry name" value="Protein kinase AMP-activated non-catalytic subunit gamma 1"/>
    <property type="match status" value="1"/>
</dbReference>
<evidence type="ECO:0000313" key="9">
    <source>
        <dbReference type="Ensembl" id="ENSSLUP00000030316.1"/>
    </source>
</evidence>
<keyword evidence="4" id="KW-0276">Fatty acid metabolism</keyword>
<dbReference type="CDD" id="cd04641">
    <property type="entry name" value="CBS_euAMPK_gamma-like_repeat2"/>
    <property type="match status" value="1"/>
</dbReference>
<evidence type="ECO:0000256" key="4">
    <source>
        <dbReference type="ARBA" id="ARBA00023160"/>
    </source>
</evidence>
<dbReference type="GO" id="GO:0005737">
    <property type="term" value="C:cytoplasm"/>
    <property type="evidence" value="ECO:0007669"/>
    <property type="project" value="TreeGrafter"/>
</dbReference>
<dbReference type="InterPro" id="IPR000644">
    <property type="entry name" value="CBS_dom"/>
</dbReference>
<keyword evidence="4" id="KW-0444">Lipid biosynthesis</keyword>
<keyword evidence="10" id="KW-1185">Reference proteome</keyword>
<keyword evidence="4" id="KW-0275">Fatty acid biosynthesis</keyword>
<dbReference type="PROSITE" id="PS51371">
    <property type="entry name" value="CBS"/>
    <property type="match status" value="2"/>
</dbReference>
<dbReference type="GO" id="GO:0016208">
    <property type="term" value="F:AMP binding"/>
    <property type="evidence" value="ECO:0007669"/>
    <property type="project" value="TreeGrafter"/>
</dbReference>
<evidence type="ECO:0000313" key="10">
    <source>
        <dbReference type="Proteomes" id="UP000694568"/>
    </source>
</evidence>
<evidence type="ECO:0000256" key="6">
    <source>
        <dbReference type="PROSITE-ProRule" id="PRU00703"/>
    </source>
</evidence>
<evidence type="ECO:0000259" key="8">
    <source>
        <dbReference type="PROSITE" id="PS51371"/>
    </source>
</evidence>
<comment type="subunit">
    <text evidence="5">AMPK is a heterotrimer of an alpha catalytic subunit (PRKAA1 or PRKAA2), a beta (PRKAB1 or PRKAB2) and a gamma non-catalytic subunits (PRKAG1, PRKAG2 or PRKAG3). Interacts with FNIP1 and FNIP2.</text>
</comment>
<reference evidence="9" key="1">
    <citation type="submission" date="2025-08" db="UniProtKB">
        <authorList>
            <consortium name="Ensembl"/>
        </authorList>
    </citation>
    <scope>IDENTIFICATION</scope>
</reference>
<dbReference type="InterPro" id="IPR050511">
    <property type="entry name" value="AMPK_gamma/SDS23_families"/>
</dbReference>
<feature type="transmembrane region" description="Helical" evidence="7">
    <location>
        <begin position="155"/>
        <end position="173"/>
    </location>
</feature>
<dbReference type="Proteomes" id="UP000694568">
    <property type="component" value="Unplaced"/>
</dbReference>
<evidence type="ECO:0000256" key="7">
    <source>
        <dbReference type="SAM" id="Phobius"/>
    </source>
</evidence>
<dbReference type="Pfam" id="PF00571">
    <property type="entry name" value="CBS"/>
    <property type="match status" value="2"/>
</dbReference>
<protein>
    <submittedName>
        <fullName evidence="9">Protein kinase AMP-activated non-catalytic subunit gamma 2</fullName>
    </submittedName>
</protein>
<keyword evidence="3 6" id="KW-0129">CBS domain</keyword>